<proteinExistence type="predicted"/>
<gene>
    <name evidence="1" type="ORF">QE207_00400</name>
    <name evidence="2" type="ORF">QE207_04125</name>
    <name evidence="3" type="ORF">QE207_05445</name>
</gene>
<geneLocation type="plasmid" evidence="1 4">
    <name>paIh1</name>
</geneLocation>
<evidence type="ECO:0000313" key="3">
    <source>
        <dbReference type="EMBL" id="WGL96031.1"/>
    </source>
</evidence>
<organism evidence="2 4">
    <name type="scientific">Arsenophonus nasoniae</name>
    <name type="common">son-killer infecting Nasonia vitripennis</name>
    <dbReference type="NCBI Taxonomy" id="638"/>
    <lineage>
        <taxon>Bacteria</taxon>
        <taxon>Pseudomonadati</taxon>
        <taxon>Pseudomonadota</taxon>
        <taxon>Gammaproteobacteria</taxon>
        <taxon>Enterobacterales</taxon>
        <taxon>Morganellaceae</taxon>
        <taxon>Arsenophonus</taxon>
    </lineage>
</organism>
<dbReference type="RefSeq" id="WP_280628225.1">
    <property type="nucleotide sequence ID" value="NZ_CP123491.1"/>
</dbReference>
<evidence type="ECO:0000313" key="2">
    <source>
        <dbReference type="EMBL" id="WGL95801.1"/>
    </source>
</evidence>
<reference evidence="2" key="1">
    <citation type="submission" date="2023-04" db="EMBL/GenBank/DDBJ databases">
        <title>Genome dynamics across the evolutionary transition to endosymbiosis.</title>
        <authorList>
            <person name="Siozios S."/>
            <person name="Nadal-Jimenez P."/>
            <person name="Azagi T."/>
            <person name="Sprong H."/>
            <person name="Frost C.L."/>
            <person name="Parratt S.R."/>
            <person name="Taylor G."/>
            <person name="Brettell L."/>
            <person name="Lew K.C."/>
            <person name="Croft L."/>
            <person name="King K.C."/>
            <person name="Brockhurst M.A."/>
            <person name="Hypsa V."/>
            <person name="Novakova E."/>
            <person name="Darby A.C."/>
            <person name="Hurst G.D.D."/>
        </authorList>
    </citation>
    <scope>NUCLEOTIDE SEQUENCE</scope>
    <source>
        <strain evidence="2">AIh</strain>
        <plasmid evidence="1">paIh1</plasmid>
    </source>
</reference>
<accession>A0AA95GK78</accession>
<keyword evidence="1" id="KW-0614">Plasmid</keyword>
<protein>
    <submittedName>
        <fullName evidence="2">Uncharacterized protein</fullName>
    </submittedName>
</protein>
<dbReference type="EMBL" id="CP123498">
    <property type="protein sequence ID" value="WGL96031.1"/>
    <property type="molecule type" value="Genomic_DNA"/>
</dbReference>
<dbReference type="Proteomes" id="UP001177597">
    <property type="component" value="Plasmid paIh1"/>
</dbReference>
<dbReference type="AlphaFoldDB" id="A0AA95GK78"/>
<dbReference type="EMBL" id="CP123491">
    <property type="protein sequence ID" value="WGL93757.1"/>
    <property type="molecule type" value="Genomic_DNA"/>
</dbReference>
<evidence type="ECO:0000313" key="1">
    <source>
        <dbReference type="EMBL" id="WGL93757.1"/>
    </source>
</evidence>
<evidence type="ECO:0000313" key="4">
    <source>
        <dbReference type="Proteomes" id="UP001177597"/>
    </source>
</evidence>
<sequence>MITEREIGLLEVIGTTLKEVLNERDNALTEMLNTQATQIKKLQEDVNSLLDLLAEK</sequence>
<dbReference type="Proteomes" id="UP001177597">
    <property type="component" value="Chromosome"/>
</dbReference>
<dbReference type="EMBL" id="CP123498">
    <property type="protein sequence ID" value="WGL95801.1"/>
    <property type="molecule type" value="Genomic_DNA"/>
</dbReference>
<name>A0AA95GK78_9GAMM</name>